<feature type="transmembrane region" description="Helical" evidence="1">
    <location>
        <begin position="236"/>
        <end position="255"/>
    </location>
</feature>
<accession>A0AAW5F1G8</accession>
<organism evidence="3 4">
    <name type="scientific">Clostridium symbiosum</name>
    <name type="common">Bacteroides symbiosus</name>
    <dbReference type="NCBI Taxonomy" id="1512"/>
    <lineage>
        <taxon>Bacteria</taxon>
        <taxon>Bacillati</taxon>
        <taxon>Bacillota</taxon>
        <taxon>Clostridia</taxon>
        <taxon>Lachnospirales</taxon>
        <taxon>Lachnospiraceae</taxon>
        <taxon>Otoolea</taxon>
    </lineage>
</organism>
<feature type="transmembrane region" description="Helical" evidence="1">
    <location>
        <begin position="12"/>
        <end position="30"/>
    </location>
</feature>
<feature type="domain" description="Nucleoside transporter/FeoB GTPase Gate" evidence="2">
    <location>
        <begin position="129"/>
        <end position="227"/>
    </location>
</feature>
<evidence type="ECO:0000259" key="2">
    <source>
        <dbReference type="Pfam" id="PF07670"/>
    </source>
</evidence>
<dbReference type="EMBL" id="JAINVB010000001">
    <property type="protein sequence ID" value="MCK0084867.1"/>
    <property type="molecule type" value="Genomic_DNA"/>
</dbReference>
<gene>
    <name evidence="3" type="ORF">K5I21_03030</name>
</gene>
<proteinExistence type="predicted"/>
<keyword evidence="1" id="KW-0472">Membrane</keyword>
<sequence length="444" mass="48201">MNSKPAIKTTLKFIVMSLIGILYFFVPLVPSDKGKGVLLVYSVNIIKSALSPWLSALVMISIGSLILLCITARLTDKFPTLTRLYGGVKTYSIVLYLIGFILSGMTILQIGPEYLIGPAVGGQGLGLAKTVLVTIVVAGLMVPFITEFGLLEYIGVLIEPLMRPVFKVPGYAAIDAVTSFVANPTLGIFFTNKLYKEKKYTTREAASISTNFSFISLGFFAVLTATANITEHYGKVLIASFLLSFVMAAIVIRLFPLRGMPDTFIDGTEREGEERRKFSLSLFRHGYKAALKKAEDTPVSSVFAKALLEVLVFAQKISAYIMAISSITFLLVEYTSLFNILGVPFIAVLKLCQVPNAAEIAPAMILGLAEIAIPATFISTLSISVEAAFFVIVVSALQIIMFSNSAVSIMESEIPLGIGKLILIFFIRTLIAIPIVSVVMHILF</sequence>
<evidence type="ECO:0000313" key="4">
    <source>
        <dbReference type="Proteomes" id="UP001203136"/>
    </source>
</evidence>
<evidence type="ECO:0000313" key="3">
    <source>
        <dbReference type="EMBL" id="MCK0084867.1"/>
    </source>
</evidence>
<protein>
    <recommendedName>
        <fullName evidence="2">Nucleoside transporter/FeoB GTPase Gate domain-containing protein</fullName>
    </recommendedName>
</protein>
<evidence type="ECO:0000256" key="1">
    <source>
        <dbReference type="SAM" id="Phobius"/>
    </source>
</evidence>
<keyword evidence="1" id="KW-0812">Transmembrane</keyword>
<comment type="caution">
    <text evidence="3">The sequence shown here is derived from an EMBL/GenBank/DDBJ whole genome shotgun (WGS) entry which is preliminary data.</text>
</comment>
<feature type="transmembrane region" description="Helical" evidence="1">
    <location>
        <begin position="170"/>
        <end position="190"/>
    </location>
</feature>
<name>A0AAW5F1G8_CLOSY</name>
<feature type="transmembrane region" description="Helical" evidence="1">
    <location>
        <begin position="93"/>
        <end position="111"/>
    </location>
</feature>
<dbReference type="InterPro" id="IPR011642">
    <property type="entry name" value="Gate_dom"/>
</dbReference>
<feature type="transmembrane region" description="Helical" evidence="1">
    <location>
        <begin position="387"/>
        <end position="409"/>
    </location>
</feature>
<feature type="transmembrane region" description="Helical" evidence="1">
    <location>
        <begin position="210"/>
        <end position="229"/>
    </location>
</feature>
<feature type="transmembrane region" description="Helical" evidence="1">
    <location>
        <begin position="421"/>
        <end position="443"/>
    </location>
</feature>
<feature type="transmembrane region" description="Helical" evidence="1">
    <location>
        <begin position="50"/>
        <end position="72"/>
    </location>
</feature>
<dbReference type="Proteomes" id="UP001203136">
    <property type="component" value="Unassembled WGS sequence"/>
</dbReference>
<keyword evidence="1" id="KW-1133">Transmembrane helix</keyword>
<dbReference type="AlphaFoldDB" id="A0AAW5F1G8"/>
<feature type="transmembrane region" description="Helical" evidence="1">
    <location>
        <begin position="131"/>
        <end position="158"/>
    </location>
</feature>
<dbReference type="Pfam" id="PF07670">
    <property type="entry name" value="Gate"/>
    <property type="match status" value="1"/>
</dbReference>
<reference evidence="3" key="1">
    <citation type="journal article" date="2022" name="Cell Host Microbe">
        <title>Colonization of the live biotherapeutic product VE303 and modulation of the microbiota and metabolites in healthy volunteers.</title>
        <authorList>
            <person name="Dsouza M."/>
            <person name="Menon R."/>
            <person name="Crossette E."/>
            <person name="Bhattarai S.K."/>
            <person name="Schneider J."/>
            <person name="Kim Y.G."/>
            <person name="Reddy S."/>
            <person name="Caballero S."/>
            <person name="Felix C."/>
            <person name="Cornacchione L."/>
            <person name="Hendrickson J."/>
            <person name="Watson A.R."/>
            <person name="Minot S.S."/>
            <person name="Greenfield N."/>
            <person name="Schopf L."/>
            <person name="Szabady R."/>
            <person name="Patarroyo J."/>
            <person name="Smith W."/>
            <person name="Harrison P."/>
            <person name="Kuijper E.J."/>
            <person name="Kelly C.P."/>
            <person name="Olle B."/>
            <person name="Bobilev D."/>
            <person name="Silber J.L."/>
            <person name="Bucci V."/>
            <person name="Roberts B."/>
            <person name="Faith J."/>
            <person name="Norman J.M."/>
        </authorList>
    </citation>
    <scope>NUCLEOTIDE SEQUENCE</scope>
    <source>
        <strain evidence="3">VE303-04</strain>
    </source>
</reference>
<dbReference type="RefSeq" id="WP_186292847.1">
    <property type="nucleotide sequence ID" value="NZ_CABHNX010000011.1"/>
</dbReference>
<feature type="transmembrane region" description="Helical" evidence="1">
    <location>
        <begin position="360"/>
        <end position="381"/>
    </location>
</feature>
<feature type="transmembrane region" description="Helical" evidence="1">
    <location>
        <begin position="317"/>
        <end position="348"/>
    </location>
</feature>